<gene>
    <name evidence="1" type="ORF">LCGC14_2894080</name>
</gene>
<evidence type="ECO:0000313" key="1">
    <source>
        <dbReference type="EMBL" id="KKK73414.1"/>
    </source>
</evidence>
<name>A0A0F9A4A6_9ZZZZ</name>
<dbReference type="EMBL" id="LAZR01056795">
    <property type="protein sequence ID" value="KKK73414.1"/>
    <property type="molecule type" value="Genomic_DNA"/>
</dbReference>
<accession>A0A0F9A4A6</accession>
<protein>
    <submittedName>
        <fullName evidence="1">Uncharacterized protein</fullName>
    </submittedName>
</protein>
<comment type="caution">
    <text evidence="1">The sequence shown here is derived from an EMBL/GenBank/DDBJ whole genome shotgun (WGS) entry which is preliminary data.</text>
</comment>
<sequence length="40" mass="4858">MRKQLWKKNPDVEKELAMTKKDGEFNVYDGSYDDIYEDEE</sequence>
<reference evidence="1" key="1">
    <citation type="journal article" date="2015" name="Nature">
        <title>Complex archaea that bridge the gap between prokaryotes and eukaryotes.</title>
        <authorList>
            <person name="Spang A."/>
            <person name="Saw J.H."/>
            <person name="Jorgensen S.L."/>
            <person name="Zaremba-Niedzwiedzka K."/>
            <person name="Martijn J."/>
            <person name="Lind A.E."/>
            <person name="van Eijk R."/>
            <person name="Schleper C."/>
            <person name="Guy L."/>
            <person name="Ettema T.J."/>
        </authorList>
    </citation>
    <scope>NUCLEOTIDE SEQUENCE</scope>
</reference>
<organism evidence="1">
    <name type="scientific">marine sediment metagenome</name>
    <dbReference type="NCBI Taxonomy" id="412755"/>
    <lineage>
        <taxon>unclassified sequences</taxon>
        <taxon>metagenomes</taxon>
        <taxon>ecological metagenomes</taxon>
    </lineage>
</organism>
<proteinExistence type="predicted"/>
<dbReference type="AlphaFoldDB" id="A0A0F9A4A6"/>